<accession>A0A368XQP3</accession>
<evidence type="ECO:0000256" key="3">
    <source>
        <dbReference type="ARBA" id="ARBA00022630"/>
    </source>
</evidence>
<evidence type="ECO:0000256" key="2">
    <source>
        <dbReference type="ARBA" id="ARBA00005272"/>
    </source>
</evidence>
<dbReference type="SUPFAM" id="SSF51905">
    <property type="entry name" value="FAD/NAD(P)-binding domain"/>
    <property type="match status" value="1"/>
</dbReference>
<evidence type="ECO:0000256" key="5">
    <source>
        <dbReference type="ARBA" id="ARBA00023002"/>
    </source>
</evidence>
<dbReference type="AlphaFoldDB" id="A0A368XQP3"/>
<dbReference type="InterPro" id="IPR051169">
    <property type="entry name" value="NADH-Q_oxidoreductase"/>
</dbReference>
<comment type="cofactor">
    <cofactor evidence="1">
        <name>FAD</name>
        <dbReference type="ChEBI" id="CHEBI:57692"/>
    </cofactor>
</comment>
<comment type="caution">
    <text evidence="7">The sequence shown here is derived from an EMBL/GenBank/DDBJ whole genome shotgun (WGS) entry which is preliminary data.</text>
</comment>
<evidence type="ECO:0000313" key="7">
    <source>
        <dbReference type="EMBL" id="RCW70340.1"/>
    </source>
</evidence>
<dbReference type="GO" id="GO:0019646">
    <property type="term" value="P:aerobic electron transport chain"/>
    <property type="evidence" value="ECO:0007669"/>
    <property type="project" value="TreeGrafter"/>
</dbReference>
<dbReference type="Pfam" id="PF07992">
    <property type="entry name" value="Pyr_redox_2"/>
    <property type="match status" value="1"/>
</dbReference>
<dbReference type="Gene3D" id="3.50.50.100">
    <property type="match status" value="1"/>
</dbReference>
<feature type="domain" description="FAD/NAD(P)-binding" evidence="6">
    <location>
        <begin position="33"/>
        <end position="361"/>
    </location>
</feature>
<evidence type="ECO:0000256" key="1">
    <source>
        <dbReference type="ARBA" id="ARBA00001974"/>
    </source>
</evidence>
<dbReference type="GO" id="GO:0003955">
    <property type="term" value="F:NAD(P)H dehydrogenase (quinone) activity"/>
    <property type="evidence" value="ECO:0007669"/>
    <property type="project" value="TreeGrafter"/>
</dbReference>
<dbReference type="PRINTS" id="PR00368">
    <property type="entry name" value="FADPNR"/>
</dbReference>
<evidence type="ECO:0000259" key="6">
    <source>
        <dbReference type="Pfam" id="PF07992"/>
    </source>
</evidence>
<keyword evidence="8" id="KW-1185">Reference proteome</keyword>
<reference evidence="7 8" key="1">
    <citation type="submission" date="2018-07" db="EMBL/GenBank/DDBJ databases">
        <title>Genomic Encyclopedia of Type Strains, Phase IV (KMG-IV): sequencing the most valuable type-strain genomes for metagenomic binning, comparative biology and taxonomic classification.</title>
        <authorList>
            <person name="Goeker M."/>
        </authorList>
    </citation>
    <scope>NUCLEOTIDE SEQUENCE [LARGE SCALE GENOMIC DNA]</scope>
    <source>
        <strain evidence="7 8">DSM 21634</strain>
    </source>
</reference>
<dbReference type="PRINTS" id="PR00411">
    <property type="entry name" value="PNDRDTASEI"/>
</dbReference>
<evidence type="ECO:0000256" key="4">
    <source>
        <dbReference type="ARBA" id="ARBA00022827"/>
    </source>
</evidence>
<dbReference type="InterPro" id="IPR023753">
    <property type="entry name" value="FAD/NAD-binding_dom"/>
</dbReference>
<dbReference type="PANTHER" id="PTHR42913:SF3">
    <property type="entry name" value="64 KDA MITOCHONDRIAL NADH DEHYDROGENASE (EUROFUNG)"/>
    <property type="match status" value="1"/>
</dbReference>
<dbReference type="InterPro" id="IPR036188">
    <property type="entry name" value="FAD/NAD-bd_sf"/>
</dbReference>
<dbReference type="PANTHER" id="PTHR42913">
    <property type="entry name" value="APOPTOSIS-INDUCING FACTOR 1"/>
    <property type="match status" value="1"/>
</dbReference>
<dbReference type="EMBL" id="QPJK01000005">
    <property type="protein sequence ID" value="RCW70340.1"/>
    <property type="molecule type" value="Genomic_DNA"/>
</dbReference>
<name>A0A368XQP3_9BURK</name>
<gene>
    <name evidence="7" type="ORF">DES41_105282</name>
</gene>
<comment type="similarity">
    <text evidence="2">Belongs to the NADH dehydrogenase family.</text>
</comment>
<dbReference type="RefSeq" id="WP_170168228.1">
    <property type="nucleotide sequence ID" value="NZ_QPJK01000005.1"/>
</dbReference>
<dbReference type="Proteomes" id="UP000252884">
    <property type="component" value="Unassembled WGS sequence"/>
</dbReference>
<evidence type="ECO:0000313" key="8">
    <source>
        <dbReference type="Proteomes" id="UP000252884"/>
    </source>
</evidence>
<keyword evidence="5" id="KW-0560">Oxidoreductase</keyword>
<protein>
    <submittedName>
        <fullName evidence="7">NADH dehydrogenase</fullName>
    </submittedName>
</protein>
<organism evidence="7 8">
    <name type="scientific">Pseudorhodoferax soli</name>
    <dbReference type="NCBI Taxonomy" id="545864"/>
    <lineage>
        <taxon>Bacteria</taxon>
        <taxon>Pseudomonadati</taxon>
        <taxon>Pseudomonadota</taxon>
        <taxon>Betaproteobacteria</taxon>
        <taxon>Burkholderiales</taxon>
        <taxon>Comamonadaceae</taxon>
    </lineage>
</organism>
<sequence length="459" mass="49517">MTLHPLLRQRAPVPAGVPPRASAPVPAYGLSPTVVVGGGAAGLELVTRLSRARAGAAPAPVVLVDHGLGHVWKPRLHEIATAMQSRAGAETSYLGHARAHGYHFEIGTLQQVDPVRRSVRLAPLMGTDGRQVLPERAISYGRLVLALGSDENDFGTPGARAHCLFLNNTAQALLLRDALLTAAFRIARHEQPELSVVVIGGGATGVELSADIHHALDALWEHEPGLDRSKVQLTLVEGADRLLSANPPQVSVYAAGALRARRVELVLGDRVARVDDAGVVLTSGRRIDAQLRIWTAGIQGPRVFERMPALRRTRSGRVQVDERLRCAGLEHVYAIGDCAEWTDPANGRPAPYTAQIASAQAAYLAGALHDEARGRRPAPFRFASAGAIVSLGDRGAAGNLTTRFGRHSREQIVQGLSAKLVYAWLYRRHELAIHGWRGMLARLLGDWLEKTYQPTLKLH</sequence>
<proteinExistence type="inferred from homology"/>
<keyword evidence="4" id="KW-0274">FAD</keyword>
<keyword evidence="3" id="KW-0285">Flavoprotein</keyword>